<keyword evidence="3" id="KW-1185">Reference proteome</keyword>
<comment type="caution">
    <text evidence="2">The sequence shown here is derived from an EMBL/GenBank/DDBJ whole genome shotgun (WGS) entry which is preliminary data.</text>
</comment>
<dbReference type="Pfam" id="PF03432">
    <property type="entry name" value="Relaxase"/>
    <property type="match status" value="1"/>
</dbReference>
<dbReference type="RefSeq" id="WP_380869165.1">
    <property type="nucleotide sequence ID" value="NZ_JBHUMA010000006.1"/>
</dbReference>
<proteinExistence type="predicted"/>
<organism evidence="2 3">
    <name type="scientific">Sphingobacterium corticis</name>
    <dbReference type="NCBI Taxonomy" id="1812823"/>
    <lineage>
        <taxon>Bacteria</taxon>
        <taxon>Pseudomonadati</taxon>
        <taxon>Bacteroidota</taxon>
        <taxon>Sphingobacteriia</taxon>
        <taxon>Sphingobacteriales</taxon>
        <taxon>Sphingobacteriaceae</taxon>
        <taxon>Sphingobacterium</taxon>
    </lineage>
</organism>
<dbReference type="Proteomes" id="UP001597393">
    <property type="component" value="Unassembled WGS sequence"/>
</dbReference>
<sequence length="427" mass="48301">MVAIIKTGSSISRILNYNEAKVDQGVANCIAAINYPCELQNLTFHMKLNRLSRCAELNTNVSRNSVHISLNFDTTDRDLTADRLNEIAQVYMQKIGFEQQPYLVYQHHDAGHPHIHIVTVKVRPDGSRIDMQNIGRNQSEDARREIEKRFDLVFADSRSKRQSKVINVSAISKVLYGQIETKAAIQKVLDAVLPHYKFTSLPELNAVLSEFNIMADRGNETSRTYRHGGLMYRIIDHNKKPIGVPIKASKFYSAATLKYLESTFSKHHNARLAYKPHLRNKIEQAFAYNPSSLSDLRALLKNSGIQLHLRQNNNQEIYGLTFVDHITKCVFNGSALGKSYSAKPLQERIQSINNSADDSVGTSFRYNKTALQDNAAPGSLDKPTTMEQQSPVDLTDAISTIMNAEYTPDYVSKSLTKKKKKKRNIKR</sequence>
<dbReference type="EMBL" id="JBHUMA010000006">
    <property type="protein sequence ID" value="MFD2599036.1"/>
    <property type="molecule type" value="Genomic_DNA"/>
</dbReference>
<evidence type="ECO:0000313" key="3">
    <source>
        <dbReference type="Proteomes" id="UP001597393"/>
    </source>
</evidence>
<accession>A0ABW5NK08</accession>
<evidence type="ECO:0000313" key="2">
    <source>
        <dbReference type="EMBL" id="MFD2599036.1"/>
    </source>
</evidence>
<name>A0ABW5NK08_9SPHI</name>
<gene>
    <name evidence="2" type="ORF">ACFSQ3_08730</name>
</gene>
<dbReference type="InterPro" id="IPR005094">
    <property type="entry name" value="Endonuclease_MobA/VirD2"/>
</dbReference>
<protein>
    <submittedName>
        <fullName evidence="2">Relaxase/mobilization nuclease domain-containing protein</fullName>
    </submittedName>
</protein>
<reference evidence="3" key="1">
    <citation type="journal article" date="2019" name="Int. J. Syst. Evol. Microbiol.">
        <title>The Global Catalogue of Microorganisms (GCM) 10K type strain sequencing project: providing services to taxonomists for standard genome sequencing and annotation.</title>
        <authorList>
            <consortium name="The Broad Institute Genomics Platform"/>
            <consortium name="The Broad Institute Genome Sequencing Center for Infectious Disease"/>
            <person name="Wu L."/>
            <person name="Ma J."/>
        </authorList>
    </citation>
    <scope>NUCLEOTIDE SEQUENCE [LARGE SCALE GENOMIC DNA]</scope>
    <source>
        <strain evidence="3">KCTC 42248</strain>
    </source>
</reference>
<evidence type="ECO:0000259" key="1">
    <source>
        <dbReference type="Pfam" id="PF03432"/>
    </source>
</evidence>
<feature type="domain" description="MobA/VirD2-like nuclease" evidence="1">
    <location>
        <begin position="26"/>
        <end position="152"/>
    </location>
</feature>